<accession>A0A5B0E113</accession>
<dbReference type="InterPro" id="IPR058792">
    <property type="entry name" value="Beta-barrel_RND_2"/>
</dbReference>
<dbReference type="EMBL" id="VTWH01000001">
    <property type="protein sequence ID" value="KAA0972318.1"/>
    <property type="molecule type" value="Genomic_DNA"/>
</dbReference>
<dbReference type="GO" id="GO:1990281">
    <property type="term" value="C:efflux pump complex"/>
    <property type="evidence" value="ECO:0007669"/>
    <property type="project" value="TreeGrafter"/>
</dbReference>
<dbReference type="PANTHER" id="PTHR30469:SF11">
    <property type="entry name" value="BLL4320 PROTEIN"/>
    <property type="match status" value="1"/>
</dbReference>
<evidence type="ECO:0000259" key="3">
    <source>
        <dbReference type="Pfam" id="PF25917"/>
    </source>
</evidence>
<dbReference type="Gene3D" id="2.40.30.170">
    <property type="match status" value="1"/>
</dbReference>
<sequence>MISPIMAKEPMAFIRQIFAALFVVCALALVSLWAFETPGRALLAYRDSLPSPLVSLVEAVSRGSETKISATPQRSRQNQATLVVTDIVRPDVTRDRLRTIGTGQAQRSVAIYPDATGLVQEINVRSGDAVEQGQVLATLRNSNETVAVQRARIALEAAQEQATRYQSLLRTGAVTTVQNDEVRRAVEAAALDLQSAEIALEDRNITAPISGRIGLVTLEPGALVSNQTLVATLDDRSQLKVVVEIPEAFVPQIALDHAVTAIPTTRTGKQYSGQISALDNRVDAASRTLRAEATVDNVADDLRPGMSFTVDIGFPGQQYLSVDALAVQWERSGPYVWVVSDGAVRKASVNIIERSVNRVLVSSTELAAGDAVVTEGLQQLREGAPVRQQNPAALPALPDEVPTVDRSPAASGDRAFLAQGDVPGQTRSATP</sequence>
<feature type="region of interest" description="Disordered" evidence="2">
    <location>
        <begin position="383"/>
        <end position="431"/>
    </location>
</feature>
<gene>
    <name evidence="5" type="ORF">FPY71_04260</name>
</gene>
<reference evidence="5 6" key="1">
    <citation type="submission" date="2019-08" db="EMBL/GenBank/DDBJ databases">
        <title>Aureimonas fodiniaquatilis sp. nov., isolated from a coal mine wastewater.</title>
        <authorList>
            <person name="Kim W."/>
        </authorList>
    </citation>
    <scope>NUCLEOTIDE SEQUENCE [LARGE SCALE GENOMIC DNA]</scope>
    <source>
        <strain evidence="5 6">CAU 1482</strain>
    </source>
</reference>
<dbReference type="NCBIfam" id="TIGR01730">
    <property type="entry name" value="RND_mfp"/>
    <property type="match status" value="1"/>
</dbReference>
<comment type="caution">
    <text evidence="5">The sequence shown here is derived from an EMBL/GenBank/DDBJ whole genome shotgun (WGS) entry which is preliminary data.</text>
</comment>
<dbReference type="PANTHER" id="PTHR30469">
    <property type="entry name" value="MULTIDRUG RESISTANCE PROTEIN MDTA"/>
    <property type="match status" value="1"/>
</dbReference>
<comment type="similarity">
    <text evidence="1">Belongs to the membrane fusion protein (MFP) (TC 8.A.1) family.</text>
</comment>
<dbReference type="InterPro" id="IPR006143">
    <property type="entry name" value="RND_pump_MFP"/>
</dbReference>
<evidence type="ECO:0000313" key="6">
    <source>
        <dbReference type="Proteomes" id="UP000324738"/>
    </source>
</evidence>
<dbReference type="Proteomes" id="UP000324738">
    <property type="component" value="Unassembled WGS sequence"/>
</dbReference>
<dbReference type="GO" id="GO:0015562">
    <property type="term" value="F:efflux transmembrane transporter activity"/>
    <property type="evidence" value="ECO:0007669"/>
    <property type="project" value="TreeGrafter"/>
</dbReference>
<evidence type="ECO:0000313" key="5">
    <source>
        <dbReference type="EMBL" id="KAA0972318.1"/>
    </source>
</evidence>
<evidence type="ECO:0000256" key="1">
    <source>
        <dbReference type="ARBA" id="ARBA00009477"/>
    </source>
</evidence>
<dbReference type="Gene3D" id="2.40.420.20">
    <property type="match status" value="1"/>
</dbReference>
<dbReference type="Pfam" id="PF25917">
    <property type="entry name" value="BSH_RND"/>
    <property type="match status" value="1"/>
</dbReference>
<dbReference type="Gene3D" id="1.10.287.470">
    <property type="entry name" value="Helix hairpin bin"/>
    <property type="match status" value="1"/>
</dbReference>
<evidence type="ECO:0000259" key="4">
    <source>
        <dbReference type="Pfam" id="PF25954"/>
    </source>
</evidence>
<dbReference type="SUPFAM" id="SSF111369">
    <property type="entry name" value="HlyD-like secretion proteins"/>
    <property type="match status" value="1"/>
</dbReference>
<dbReference type="AlphaFoldDB" id="A0A5B0E113"/>
<dbReference type="OrthoDB" id="9806939at2"/>
<evidence type="ECO:0000256" key="2">
    <source>
        <dbReference type="SAM" id="MobiDB-lite"/>
    </source>
</evidence>
<dbReference type="Pfam" id="PF25954">
    <property type="entry name" value="Beta-barrel_RND_2"/>
    <property type="match status" value="1"/>
</dbReference>
<keyword evidence="6" id="KW-1185">Reference proteome</keyword>
<proteinExistence type="inferred from homology"/>
<dbReference type="Gene3D" id="2.40.50.100">
    <property type="match status" value="1"/>
</dbReference>
<feature type="domain" description="Multidrug resistance protein MdtA-like barrel-sandwich hybrid" evidence="3">
    <location>
        <begin position="108"/>
        <end position="227"/>
    </location>
</feature>
<feature type="domain" description="CusB-like beta-barrel" evidence="4">
    <location>
        <begin position="241"/>
        <end position="312"/>
    </location>
</feature>
<name>A0A5B0E113_9HYPH</name>
<protein>
    <submittedName>
        <fullName evidence="5">Efflux RND transporter periplasmic adaptor subunit</fullName>
    </submittedName>
</protein>
<organism evidence="5 6">
    <name type="scientific">Aureimonas fodinaquatilis</name>
    <dbReference type="NCBI Taxonomy" id="2565783"/>
    <lineage>
        <taxon>Bacteria</taxon>
        <taxon>Pseudomonadati</taxon>
        <taxon>Pseudomonadota</taxon>
        <taxon>Alphaproteobacteria</taxon>
        <taxon>Hyphomicrobiales</taxon>
        <taxon>Aurantimonadaceae</taxon>
        <taxon>Aureimonas</taxon>
    </lineage>
</organism>
<dbReference type="InterPro" id="IPR058625">
    <property type="entry name" value="MdtA-like_BSH"/>
</dbReference>